<keyword evidence="1" id="KW-0812">Transmembrane</keyword>
<dbReference type="AlphaFoldDB" id="A0A8J7MEK2"/>
<organism evidence="2 3">
    <name type="scientific">Persicirhabdus sediminis</name>
    <dbReference type="NCBI Taxonomy" id="454144"/>
    <lineage>
        <taxon>Bacteria</taxon>
        <taxon>Pseudomonadati</taxon>
        <taxon>Verrucomicrobiota</taxon>
        <taxon>Verrucomicrobiia</taxon>
        <taxon>Verrucomicrobiales</taxon>
        <taxon>Verrucomicrobiaceae</taxon>
        <taxon>Persicirhabdus</taxon>
    </lineage>
</organism>
<comment type="caution">
    <text evidence="2">The sequence shown here is derived from an EMBL/GenBank/DDBJ whole genome shotgun (WGS) entry which is preliminary data.</text>
</comment>
<protein>
    <submittedName>
        <fullName evidence="2">Uncharacterized protein</fullName>
    </submittedName>
</protein>
<proteinExistence type="predicted"/>
<sequence>MDSNPRDTFFRRFSTFWFGLGLFVAFGILAVVIVPCSVCGKVDAEDKNAERRMKVNQEVNAAEEAALKEANPTTAFDKVGAELLKQKPSASDKPAAQ</sequence>
<keyword evidence="1" id="KW-0472">Membrane</keyword>
<evidence type="ECO:0000256" key="1">
    <source>
        <dbReference type="SAM" id="Phobius"/>
    </source>
</evidence>
<name>A0A8J7MEK2_9BACT</name>
<dbReference type="Proteomes" id="UP000624703">
    <property type="component" value="Unassembled WGS sequence"/>
</dbReference>
<accession>A0A8J7MEK2</accession>
<dbReference type="RefSeq" id="WP_200310431.1">
    <property type="nucleotide sequence ID" value="NZ_JAENIM010000021.1"/>
</dbReference>
<gene>
    <name evidence="2" type="ORF">JIN82_04420</name>
</gene>
<evidence type="ECO:0000313" key="3">
    <source>
        <dbReference type="Proteomes" id="UP000624703"/>
    </source>
</evidence>
<keyword evidence="1" id="KW-1133">Transmembrane helix</keyword>
<feature type="transmembrane region" description="Helical" evidence="1">
    <location>
        <begin position="20"/>
        <end position="44"/>
    </location>
</feature>
<keyword evidence="3" id="KW-1185">Reference proteome</keyword>
<evidence type="ECO:0000313" key="2">
    <source>
        <dbReference type="EMBL" id="MBK1790399.1"/>
    </source>
</evidence>
<reference evidence="2" key="1">
    <citation type="submission" date="2021-01" db="EMBL/GenBank/DDBJ databases">
        <title>Modified the classification status of verrucomicrobia.</title>
        <authorList>
            <person name="Feng X."/>
        </authorList>
    </citation>
    <scope>NUCLEOTIDE SEQUENCE</scope>
    <source>
        <strain evidence="2">_KCTC 22039</strain>
    </source>
</reference>
<dbReference type="EMBL" id="JAENIM010000021">
    <property type="protein sequence ID" value="MBK1790399.1"/>
    <property type="molecule type" value="Genomic_DNA"/>
</dbReference>